<dbReference type="SUPFAM" id="SSF48208">
    <property type="entry name" value="Six-hairpin glycosidases"/>
    <property type="match status" value="1"/>
</dbReference>
<dbReference type="PANTHER" id="PTHR47791">
    <property type="entry name" value="MEIOTICALLY UP-REGULATED GENE 191 PROTEIN"/>
    <property type="match status" value="1"/>
</dbReference>
<dbReference type="EMBL" id="JNHN01000124">
    <property type="protein sequence ID" value="KDS54761.1"/>
    <property type="molecule type" value="Genomic_DNA"/>
</dbReference>
<evidence type="ECO:0000313" key="2">
    <source>
        <dbReference type="Proteomes" id="UP000028013"/>
    </source>
</evidence>
<dbReference type="PATRIC" id="fig|1339349.3.peg.1070"/>
<dbReference type="InterPro" id="IPR014512">
    <property type="entry name" value="O_gly_hydro"/>
</dbReference>
<dbReference type="PANTHER" id="PTHR47791:SF3">
    <property type="entry name" value="MEIOTICALLY UP-REGULATED GENE 191 PROTEIN"/>
    <property type="match status" value="1"/>
</dbReference>
<accession>A0A078S646</accession>
<dbReference type="GO" id="GO:0005975">
    <property type="term" value="P:carbohydrate metabolic process"/>
    <property type="evidence" value="ECO:0007669"/>
    <property type="project" value="InterPro"/>
</dbReference>
<dbReference type="Proteomes" id="UP000028013">
    <property type="component" value="Unassembled WGS sequence"/>
</dbReference>
<dbReference type="InterPro" id="IPR005198">
    <property type="entry name" value="Glyco_hydro_76"/>
</dbReference>
<keyword evidence="1" id="KW-0378">Hydrolase</keyword>
<dbReference type="PROSITE" id="PS51257">
    <property type="entry name" value="PROKAR_LIPOPROTEIN"/>
    <property type="match status" value="1"/>
</dbReference>
<dbReference type="GeneID" id="99750344"/>
<proteinExistence type="predicted"/>
<gene>
    <name evidence="1" type="ORF">M094_4290</name>
</gene>
<comment type="caution">
    <text evidence="1">The sequence shown here is derived from an EMBL/GenBank/DDBJ whole genome shotgun (WGS) entry which is preliminary data.</text>
</comment>
<protein>
    <submittedName>
        <fullName evidence="1">Glycosyl Hydrolase Family 88 family protein</fullName>
    </submittedName>
</protein>
<name>A0A078S646_BACUN</name>
<reference evidence="1 2" key="1">
    <citation type="submission" date="2014-04" db="EMBL/GenBank/DDBJ databases">
        <authorList>
            <person name="Sears C."/>
            <person name="Carroll K."/>
            <person name="Sack B.R."/>
            <person name="Qadri F."/>
            <person name="Myers L.L."/>
            <person name="Chung G.-T."/>
            <person name="Escheverria P."/>
            <person name="Fraser C.M."/>
            <person name="Sadzewicz L."/>
            <person name="Shefchek K.A."/>
            <person name="Tallon L."/>
            <person name="Das S.P."/>
            <person name="Daugherty S."/>
            <person name="Mongodin E.F."/>
        </authorList>
    </citation>
    <scope>NUCLEOTIDE SEQUENCE [LARGE SCALE GENOMIC DNA]</scope>
    <source>
        <strain evidence="1 2">3978 T3 ii</strain>
    </source>
</reference>
<dbReference type="AlphaFoldDB" id="A0A078S646"/>
<dbReference type="Pfam" id="PF03663">
    <property type="entry name" value="Glyco_hydro_76"/>
    <property type="match status" value="1"/>
</dbReference>
<dbReference type="InterPro" id="IPR053169">
    <property type="entry name" value="MUG_Protein"/>
</dbReference>
<dbReference type="PIRSF" id="PIRSF021505">
    <property type="entry name" value="O_gly_hdrol"/>
    <property type="match status" value="1"/>
</dbReference>
<organism evidence="1 2">
    <name type="scientific">Bacteroides uniformis str. 3978 T3 ii</name>
    <dbReference type="NCBI Taxonomy" id="1339349"/>
    <lineage>
        <taxon>Bacteria</taxon>
        <taxon>Pseudomonadati</taxon>
        <taxon>Bacteroidota</taxon>
        <taxon>Bacteroidia</taxon>
        <taxon>Bacteroidales</taxon>
        <taxon>Bacteroidaceae</taxon>
        <taxon>Bacteroides</taxon>
    </lineage>
</organism>
<dbReference type="InterPro" id="IPR008928">
    <property type="entry name" value="6-hairpin_glycosidase_sf"/>
</dbReference>
<dbReference type="RefSeq" id="WP_005824849.1">
    <property type="nucleotide sequence ID" value="NZ_JNHN01000124.1"/>
</dbReference>
<dbReference type="Gene3D" id="1.50.10.20">
    <property type="match status" value="1"/>
</dbReference>
<sequence>MKKILFCLPLLLLALQSCEIEDEYMYDKGLYTIDWDAAADSSSVTLIDRFWNTEENYFNYGNDGSIKDFHYWPQAHAMDVMIDAYNRTGDSKYSDLFDKWYVGIKAKNGGSYWNNFYDDMEWIALTMIRLYEVTDENKYLETSQEMWNEIKTGWNDYAGGGIAWTHDQLWSKNACSNGPAALIAARLYRINGNQEDLDWAVNIYKWERENLFNPATGAIYDNVNGETGELSTLSLSYNQGTFLGAAYELYKITGEESYLKDARKAANFAISNSSMIDTGNNLLRDEGDGDGGLFKGIFMRYYVQLIMEPNLDPIYKKKFITFFNNNAEILWRKGINKLDLLYNTNWAMNNSGNNHLTTQTSGCTLIEAKALFEKSLK</sequence>
<dbReference type="GO" id="GO:0016787">
    <property type="term" value="F:hydrolase activity"/>
    <property type="evidence" value="ECO:0007669"/>
    <property type="project" value="UniProtKB-KW"/>
</dbReference>
<evidence type="ECO:0000313" key="1">
    <source>
        <dbReference type="EMBL" id="KDS54761.1"/>
    </source>
</evidence>